<dbReference type="RefSeq" id="WP_010507611.1">
    <property type="nucleotide sequence ID" value="NZ_BANI01000137.1"/>
</dbReference>
<evidence type="ECO:0000313" key="3">
    <source>
        <dbReference type="Proteomes" id="UP000032675"/>
    </source>
</evidence>
<accession>A0A0D6Q1B4</accession>
<comment type="caution">
    <text evidence="2">The sequence shown here is derived from an EMBL/GenBank/DDBJ whole genome shotgun (WGS) entry which is preliminary data.</text>
</comment>
<gene>
    <name evidence="2" type="ORF">Geu3261_0156_007</name>
</gene>
<protein>
    <recommendedName>
        <fullName evidence="4">DUF4089 domain-containing protein</fullName>
    </recommendedName>
</protein>
<dbReference type="EMBL" id="BANI01000137">
    <property type="protein sequence ID" value="GAN97204.1"/>
    <property type="molecule type" value="Genomic_DNA"/>
</dbReference>
<sequence length="78" mass="7964">MSSAARLSPPSPGLSGAGGHDDRKVPPVADMARIIGLSIPAACMPDVVANTALLHGYADLVGSFALPDDCEPAYEYVP</sequence>
<reference evidence="2 3" key="1">
    <citation type="submission" date="2012-11" db="EMBL/GenBank/DDBJ databases">
        <title>Whole genome sequence of Gluconacetobacter europaeus NBRC3261.</title>
        <authorList>
            <person name="Azuma Y."/>
            <person name="Higashiura N."/>
            <person name="Hirakawa H."/>
            <person name="Matsushita K."/>
        </authorList>
    </citation>
    <scope>NUCLEOTIDE SEQUENCE [LARGE SCALE GENOMIC DNA]</scope>
    <source>
        <strain evidence="2 3">NBRC 3261</strain>
    </source>
</reference>
<evidence type="ECO:0008006" key="4">
    <source>
        <dbReference type="Google" id="ProtNLM"/>
    </source>
</evidence>
<organism evidence="2 3">
    <name type="scientific">Komagataeibacter europaeus NBRC 3261</name>
    <dbReference type="NCBI Taxonomy" id="1234669"/>
    <lineage>
        <taxon>Bacteria</taxon>
        <taxon>Pseudomonadati</taxon>
        <taxon>Pseudomonadota</taxon>
        <taxon>Alphaproteobacteria</taxon>
        <taxon>Acetobacterales</taxon>
        <taxon>Acetobacteraceae</taxon>
        <taxon>Komagataeibacter</taxon>
    </lineage>
</organism>
<proteinExistence type="predicted"/>
<evidence type="ECO:0000256" key="1">
    <source>
        <dbReference type="SAM" id="MobiDB-lite"/>
    </source>
</evidence>
<dbReference type="Proteomes" id="UP000032675">
    <property type="component" value="Unassembled WGS sequence"/>
</dbReference>
<dbReference type="InterPro" id="IPR025148">
    <property type="entry name" value="AtzG-like"/>
</dbReference>
<dbReference type="Pfam" id="PF13318">
    <property type="entry name" value="AtzG-like"/>
    <property type="match status" value="1"/>
</dbReference>
<name>A0A0D6Q1B4_KOMEU</name>
<evidence type="ECO:0000313" key="2">
    <source>
        <dbReference type="EMBL" id="GAN97204.1"/>
    </source>
</evidence>
<dbReference type="AlphaFoldDB" id="A0A0D6Q1B4"/>
<feature type="region of interest" description="Disordered" evidence="1">
    <location>
        <begin position="1"/>
        <end position="25"/>
    </location>
</feature>